<keyword evidence="2" id="KW-0812">Transmembrane</keyword>
<name>A0A6J4PAA1_9ACTN</name>
<gene>
    <name evidence="3" type="ORF">AVDCRST_MAG82-646</name>
</gene>
<protein>
    <submittedName>
        <fullName evidence="3">Uncharacterized protein</fullName>
    </submittedName>
</protein>
<evidence type="ECO:0000256" key="1">
    <source>
        <dbReference type="SAM" id="MobiDB-lite"/>
    </source>
</evidence>
<accession>A0A6J4PAA1</accession>
<feature type="transmembrane region" description="Helical" evidence="2">
    <location>
        <begin position="59"/>
        <end position="78"/>
    </location>
</feature>
<feature type="region of interest" description="Disordered" evidence="1">
    <location>
        <begin position="91"/>
        <end position="149"/>
    </location>
</feature>
<sequence length="235" mass="25267">MPDDRRFSEREIERRLRDLGAGIEYPPTPDVARTVRLRLEEEEQTRRTPYWPPFLAPRWTAVAAALVLISVVALSPAIRATLSDLFVPGQQTGSEAGGSAARPESGGSEDLSRSETDAASQAAGAPAAGEEGATGCPSPSIEAKPARAAPGEHFRMRGYNFSSGCEGTGITPAHGIRIYLKQGGKTWKLATLDTDESLTFDARLRIPASARQGPARVQAISRSDEPAQERFVVLR</sequence>
<proteinExistence type="predicted"/>
<keyword evidence="2" id="KW-1133">Transmembrane helix</keyword>
<feature type="compositionally biased region" description="Low complexity" evidence="1">
    <location>
        <begin position="118"/>
        <end position="135"/>
    </location>
</feature>
<evidence type="ECO:0000256" key="2">
    <source>
        <dbReference type="SAM" id="Phobius"/>
    </source>
</evidence>
<evidence type="ECO:0000313" key="3">
    <source>
        <dbReference type="EMBL" id="CAA9408545.1"/>
    </source>
</evidence>
<reference evidence="3" key="1">
    <citation type="submission" date="2020-02" db="EMBL/GenBank/DDBJ databases">
        <authorList>
            <person name="Meier V. D."/>
        </authorList>
    </citation>
    <scope>NUCLEOTIDE SEQUENCE</scope>
    <source>
        <strain evidence="3">AVDCRST_MAG82</strain>
    </source>
</reference>
<organism evidence="3">
    <name type="scientific">uncultured Rubrobacteraceae bacterium</name>
    <dbReference type="NCBI Taxonomy" id="349277"/>
    <lineage>
        <taxon>Bacteria</taxon>
        <taxon>Bacillati</taxon>
        <taxon>Actinomycetota</taxon>
        <taxon>Rubrobacteria</taxon>
        <taxon>Rubrobacterales</taxon>
        <taxon>Rubrobacteraceae</taxon>
        <taxon>environmental samples</taxon>
    </lineage>
</organism>
<dbReference type="AlphaFoldDB" id="A0A6J4PAA1"/>
<keyword evidence="2" id="KW-0472">Membrane</keyword>
<dbReference type="EMBL" id="CADCVA010000086">
    <property type="protein sequence ID" value="CAA9408545.1"/>
    <property type="molecule type" value="Genomic_DNA"/>
</dbReference>